<proteinExistence type="predicted"/>
<reference evidence="1" key="2">
    <citation type="submission" date="2020-09" db="EMBL/GenBank/DDBJ databases">
        <authorList>
            <person name="Sun Q."/>
            <person name="Zhou Y."/>
        </authorList>
    </citation>
    <scope>NUCLEOTIDE SEQUENCE</scope>
    <source>
        <strain evidence="1">CGMCC 1.15454</strain>
    </source>
</reference>
<dbReference type="Proteomes" id="UP000621492">
    <property type="component" value="Unassembled WGS sequence"/>
</dbReference>
<keyword evidence="2" id="KW-1185">Reference proteome</keyword>
<gene>
    <name evidence="1" type="ORF">GCM10011409_45920</name>
</gene>
<protein>
    <submittedName>
        <fullName evidence="1">Uncharacterized protein</fullName>
    </submittedName>
</protein>
<reference evidence="1" key="1">
    <citation type="journal article" date="2014" name="Int. J. Syst. Evol. Microbiol.">
        <title>Complete genome sequence of Corynebacterium casei LMG S-19264T (=DSM 44701T), isolated from a smear-ripened cheese.</title>
        <authorList>
            <consortium name="US DOE Joint Genome Institute (JGI-PGF)"/>
            <person name="Walter F."/>
            <person name="Albersmeier A."/>
            <person name="Kalinowski J."/>
            <person name="Ruckert C."/>
        </authorList>
    </citation>
    <scope>NUCLEOTIDE SEQUENCE</scope>
    <source>
        <strain evidence="1">CGMCC 1.15454</strain>
    </source>
</reference>
<dbReference type="AlphaFoldDB" id="A0A9W5U2X0"/>
<comment type="caution">
    <text evidence="1">The sequence shown here is derived from an EMBL/GenBank/DDBJ whole genome shotgun (WGS) entry which is preliminary data.</text>
</comment>
<dbReference type="EMBL" id="BMJD01000094">
    <property type="protein sequence ID" value="GGB63678.1"/>
    <property type="molecule type" value="Genomic_DNA"/>
</dbReference>
<sequence length="52" mass="6026">MSKHVSLKSAIKSFIVCYYEDYGKLPTIYRLQSLFNLSKEDASIALRVYGYD</sequence>
<organism evidence="1 2">
    <name type="scientific">Lentibacillus populi</name>
    <dbReference type="NCBI Taxonomy" id="1827502"/>
    <lineage>
        <taxon>Bacteria</taxon>
        <taxon>Bacillati</taxon>
        <taxon>Bacillota</taxon>
        <taxon>Bacilli</taxon>
        <taxon>Bacillales</taxon>
        <taxon>Bacillaceae</taxon>
        <taxon>Lentibacillus</taxon>
    </lineage>
</organism>
<evidence type="ECO:0000313" key="1">
    <source>
        <dbReference type="EMBL" id="GGB63678.1"/>
    </source>
</evidence>
<name>A0A9W5U2X0_9BACI</name>
<evidence type="ECO:0000313" key="2">
    <source>
        <dbReference type="Proteomes" id="UP000621492"/>
    </source>
</evidence>
<accession>A0A9W5U2X0</accession>